<dbReference type="GO" id="GO:0006189">
    <property type="term" value="P:'de novo' IMP biosynthetic process"/>
    <property type="evidence" value="ECO:0007669"/>
    <property type="project" value="UniProtKB-UniRule"/>
</dbReference>
<evidence type="ECO:0000256" key="4">
    <source>
        <dbReference type="ARBA" id="ARBA00022755"/>
    </source>
</evidence>
<dbReference type="PANTHER" id="PTHR47552">
    <property type="entry name" value="PHOSPHORIBOSYLFORMYLGLYCINAMIDINE SYNTHASE SUBUNIT PURQ"/>
    <property type="match status" value="1"/>
</dbReference>
<dbReference type="OrthoDB" id="9804441at2"/>
<dbReference type="RefSeq" id="WP_114405364.1">
    <property type="nucleotide sequence ID" value="NZ_QOWE01000005.1"/>
</dbReference>
<organism evidence="9 10">
    <name type="scientific">Larkinella punicea</name>
    <dbReference type="NCBI Taxonomy" id="2315727"/>
    <lineage>
        <taxon>Bacteria</taxon>
        <taxon>Pseudomonadati</taxon>
        <taxon>Bacteroidota</taxon>
        <taxon>Cytophagia</taxon>
        <taxon>Cytophagales</taxon>
        <taxon>Spirosomataceae</taxon>
        <taxon>Larkinella</taxon>
    </lineage>
</organism>
<dbReference type="PANTHER" id="PTHR47552:SF1">
    <property type="entry name" value="PHOSPHORIBOSYLFORMYLGLYCINAMIDINE SYNTHASE SUBUNIT PURQ"/>
    <property type="match status" value="1"/>
</dbReference>
<keyword evidence="3 8" id="KW-0547">Nucleotide-binding</keyword>
<dbReference type="GO" id="GO:0005524">
    <property type="term" value="F:ATP binding"/>
    <property type="evidence" value="ECO:0007669"/>
    <property type="project" value="UniProtKB-KW"/>
</dbReference>
<evidence type="ECO:0000256" key="5">
    <source>
        <dbReference type="ARBA" id="ARBA00022801"/>
    </source>
</evidence>
<dbReference type="EC" id="3.5.1.2" evidence="8"/>
<keyword evidence="2 8" id="KW-0436">Ligase</keyword>
<dbReference type="UniPathway" id="UPA00074">
    <property type="reaction ID" value="UER00128"/>
</dbReference>
<comment type="subunit">
    <text evidence="8">Part of the FGAM synthase complex composed of 1 PurL, 1 PurQ and 2 PurS subunits.</text>
</comment>
<evidence type="ECO:0000256" key="6">
    <source>
        <dbReference type="ARBA" id="ARBA00022840"/>
    </source>
</evidence>
<gene>
    <name evidence="8" type="primary">purQ</name>
    <name evidence="9" type="ORF">DUE52_07485</name>
</gene>
<dbReference type="GO" id="GO:0004359">
    <property type="term" value="F:glutaminase activity"/>
    <property type="evidence" value="ECO:0007669"/>
    <property type="project" value="UniProtKB-EC"/>
</dbReference>
<dbReference type="SMART" id="SM01211">
    <property type="entry name" value="GATase_5"/>
    <property type="match status" value="1"/>
</dbReference>
<accession>A0A368JRE0</accession>
<dbReference type="GO" id="GO:0005737">
    <property type="term" value="C:cytoplasm"/>
    <property type="evidence" value="ECO:0007669"/>
    <property type="project" value="UniProtKB-SubCell"/>
</dbReference>
<keyword evidence="1 8" id="KW-0963">Cytoplasm</keyword>
<dbReference type="NCBIfam" id="NF002957">
    <property type="entry name" value="PRK03619.1"/>
    <property type="match status" value="1"/>
</dbReference>
<keyword evidence="5 8" id="KW-0378">Hydrolase</keyword>
<dbReference type="CDD" id="cd01740">
    <property type="entry name" value="GATase1_FGAR_AT"/>
    <property type="match status" value="1"/>
</dbReference>
<dbReference type="Gene3D" id="3.40.50.880">
    <property type="match status" value="1"/>
</dbReference>
<feature type="active site" evidence="8">
    <location>
        <position position="202"/>
    </location>
</feature>
<protein>
    <recommendedName>
        <fullName evidence="8">Phosphoribosylformylglycinamidine synthase subunit PurQ</fullName>
        <shortName evidence="8">FGAM synthase</shortName>
        <ecNumber evidence="8">6.3.5.3</ecNumber>
    </recommendedName>
    <alternativeName>
        <fullName evidence="8">Formylglycinamide ribonucleotide amidotransferase subunit I</fullName>
        <shortName evidence="8">FGAR amidotransferase I</shortName>
        <shortName evidence="8">FGAR-AT I</shortName>
    </alternativeName>
    <alternativeName>
        <fullName evidence="8">Glutaminase PurQ</fullName>
        <ecNumber evidence="8">3.5.1.2</ecNumber>
    </alternativeName>
    <alternativeName>
        <fullName evidence="8">Phosphoribosylformylglycinamidine synthase subunit I</fullName>
    </alternativeName>
</protein>
<dbReference type="EMBL" id="QOWE01000005">
    <property type="protein sequence ID" value="RCR70198.1"/>
    <property type="molecule type" value="Genomic_DNA"/>
</dbReference>
<dbReference type="Proteomes" id="UP000253383">
    <property type="component" value="Unassembled WGS sequence"/>
</dbReference>
<keyword evidence="4 8" id="KW-0658">Purine biosynthesis</keyword>
<dbReference type="Pfam" id="PF13507">
    <property type="entry name" value="GATase_5"/>
    <property type="match status" value="1"/>
</dbReference>
<dbReference type="HAMAP" id="MF_00421">
    <property type="entry name" value="PurQ"/>
    <property type="match status" value="1"/>
</dbReference>
<evidence type="ECO:0000256" key="8">
    <source>
        <dbReference type="HAMAP-Rule" id="MF_00421"/>
    </source>
</evidence>
<comment type="catalytic activity">
    <reaction evidence="8">
        <text>N(2)-formyl-N(1)-(5-phospho-beta-D-ribosyl)glycinamide + L-glutamine + ATP + H2O = 2-formamido-N(1)-(5-O-phospho-beta-D-ribosyl)acetamidine + L-glutamate + ADP + phosphate + H(+)</text>
        <dbReference type="Rhea" id="RHEA:17129"/>
        <dbReference type="ChEBI" id="CHEBI:15377"/>
        <dbReference type="ChEBI" id="CHEBI:15378"/>
        <dbReference type="ChEBI" id="CHEBI:29985"/>
        <dbReference type="ChEBI" id="CHEBI:30616"/>
        <dbReference type="ChEBI" id="CHEBI:43474"/>
        <dbReference type="ChEBI" id="CHEBI:58359"/>
        <dbReference type="ChEBI" id="CHEBI:147286"/>
        <dbReference type="ChEBI" id="CHEBI:147287"/>
        <dbReference type="ChEBI" id="CHEBI:456216"/>
        <dbReference type="EC" id="6.3.5.3"/>
    </reaction>
</comment>
<dbReference type="PROSITE" id="PS51273">
    <property type="entry name" value="GATASE_TYPE_1"/>
    <property type="match status" value="1"/>
</dbReference>
<comment type="function">
    <text evidence="8">Part of the phosphoribosylformylglycinamidine synthase complex involved in the purines biosynthetic pathway. Catalyzes the ATP-dependent conversion of formylglycinamide ribonucleotide (FGAR) and glutamine to yield formylglycinamidine ribonucleotide (FGAM) and glutamate. The FGAM synthase complex is composed of three subunits. PurQ produces an ammonia molecule by converting glutamine to glutamate. PurL transfers the ammonia molecule to FGAR to form FGAM in an ATP-dependent manner. PurS interacts with PurQ and PurL and is thought to assist in the transfer of the ammonia molecule from PurQ to PurL.</text>
</comment>
<dbReference type="PIRSF" id="PIRSF001586">
    <property type="entry name" value="FGAM_synth_I"/>
    <property type="match status" value="1"/>
</dbReference>
<comment type="subcellular location">
    <subcellularLocation>
        <location evidence="8">Cytoplasm</location>
    </subcellularLocation>
</comment>
<evidence type="ECO:0000256" key="2">
    <source>
        <dbReference type="ARBA" id="ARBA00022598"/>
    </source>
</evidence>
<dbReference type="AlphaFoldDB" id="A0A368JRE0"/>
<dbReference type="InterPro" id="IPR010075">
    <property type="entry name" value="PRibForGlyAmidine_synth_PurQ"/>
</dbReference>
<comment type="pathway">
    <text evidence="8">Purine metabolism; IMP biosynthesis via de novo pathway; 5-amino-1-(5-phospho-D-ribosyl)imidazole from N(2)-formyl-N(1)-(5-phospho-D-ribosyl)glycinamide: step 1/2.</text>
</comment>
<keyword evidence="7 8" id="KW-0315">Glutamine amidotransferase</keyword>
<keyword evidence="6 8" id="KW-0067">ATP-binding</keyword>
<comment type="caution">
    <text evidence="9">The sequence shown here is derived from an EMBL/GenBank/DDBJ whole genome shotgun (WGS) entry which is preliminary data.</text>
</comment>
<evidence type="ECO:0000256" key="7">
    <source>
        <dbReference type="ARBA" id="ARBA00022962"/>
    </source>
</evidence>
<dbReference type="GO" id="GO:0004642">
    <property type="term" value="F:phosphoribosylformylglycinamidine synthase activity"/>
    <property type="evidence" value="ECO:0007669"/>
    <property type="project" value="UniProtKB-UniRule"/>
</dbReference>
<evidence type="ECO:0000313" key="9">
    <source>
        <dbReference type="EMBL" id="RCR70198.1"/>
    </source>
</evidence>
<comment type="catalytic activity">
    <reaction evidence="8">
        <text>L-glutamine + H2O = L-glutamate + NH4(+)</text>
        <dbReference type="Rhea" id="RHEA:15889"/>
        <dbReference type="ChEBI" id="CHEBI:15377"/>
        <dbReference type="ChEBI" id="CHEBI:28938"/>
        <dbReference type="ChEBI" id="CHEBI:29985"/>
        <dbReference type="ChEBI" id="CHEBI:58359"/>
        <dbReference type="EC" id="3.5.1.2"/>
    </reaction>
</comment>
<dbReference type="NCBIfam" id="TIGR01737">
    <property type="entry name" value="FGAM_synth_I"/>
    <property type="match status" value="1"/>
</dbReference>
<keyword evidence="10" id="KW-1185">Reference proteome</keyword>
<evidence type="ECO:0000256" key="1">
    <source>
        <dbReference type="ARBA" id="ARBA00022490"/>
    </source>
</evidence>
<dbReference type="SUPFAM" id="SSF52317">
    <property type="entry name" value="Class I glutamine amidotransferase-like"/>
    <property type="match status" value="1"/>
</dbReference>
<sequence>MKFGVVVFPGSNCDDDAVDALRDQLKQDVVKLWHKDHDLQGCDFIILPGGFSYGDYLRTGAVARFSPIMNEVIKHAERGGYLMGICNGFQILAEARLVPGVLLRNTNQKYVCKNIYLRPQSKSVLLTAGLDDRAYKIPIAHGEGRYFIDADTLNELNDNDQIIFRYCDEAGNITDEANPNGSLDNIAGVANERKNVFGLMPHPERAADSLLGNTDGRLILEQLLNTVLV</sequence>
<reference evidence="9 10" key="1">
    <citation type="submission" date="2018-07" db="EMBL/GenBank/DDBJ databases">
        <title>Genome analysis of Larkinella rosea.</title>
        <authorList>
            <person name="Zhou Z."/>
            <person name="Wang G."/>
        </authorList>
    </citation>
    <scope>NUCLEOTIDE SEQUENCE [LARGE SCALE GENOMIC DNA]</scope>
    <source>
        <strain evidence="10">zzj9</strain>
    </source>
</reference>
<name>A0A368JRE0_9BACT</name>
<dbReference type="EC" id="6.3.5.3" evidence="8"/>
<evidence type="ECO:0000313" key="10">
    <source>
        <dbReference type="Proteomes" id="UP000253383"/>
    </source>
</evidence>
<dbReference type="InterPro" id="IPR029062">
    <property type="entry name" value="Class_I_gatase-like"/>
</dbReference>
<feature type="active site" evidence="8">
    <location>
        <position position="204"/>
    </location>
</feature>
<evidence type="ECO:0000256" key="3">
    <source>
        <dbReference type="ARBA" id="ARBA00022741"/>
    </source>
</evidence>
<proteinExistence type="inferred from homology"/>
<feature type="active site" description="Nucleophile" evidence="8">
    <location>
        <position position="86"/>
    </location>
</feature>